<dbReference type="InterPro" id="IPR019236">
    <property type="entry name" value="APP1_cat"/>
</dbReference>
<dbReference type="AlphaFoldDB" id="A0A074RWB8"/>
<dbReference type="InterPro" id="IPR036412">
    <property type="entry name" value="HAD-like_sf"/>
</dbReference>
<evidence type="ECO:0000259" key="2">
    <source>
        <dbReference type="Pfam" id="PF09949"/>
    </source>
</evidence>
<feature type="compositionally biased region" description="Polar residues" evidence="1">
    <location>
        <begin position="292"/>
        <end position="330"/>
    </location>
</feature>
<accession>A0A074RWB8</accession>
<feature type="compositionally biased region" description="Polar residues" evidence="1">
    <location>
        <begin position="201"/>
        <end position="215"/>
    </location>
</feature>
<evidence type="ECO:0000256" key="1">
    <source>
        <dbReference type="SAM" id="MobiDB-lite"/>
    </source>
</evidence>
<proteinExistence type="predicted"/>
<feature type="compositionally biased region" description="Low complexity" evidence="1">
    <location>
        <begin position="268"/>
        <end position="281"/>
    </location>
</feature>
<dbReference type="Proteomes" id="UP000027456">
    <property type="component" value="Unassembled WGS sequence"/>
</dbReference>
<keyword evidence="4" id="KW-1185">Reference proteome</keyword>
<dbReference type="PANTHER" id="PTHR28208">
    <property type="entry name" value="PHOSPHATIDATE PHOSPHATASE APP1"/>
    <property type="match status" value="1"/>
</dbReference>
<evidence type="ECO:0000313" key="4">
    <source>
        <dbReference type="Proteomes" id="UP000027456"/>
    </source>
</evidence>
<organism evidence="3 4">
    <name type="scientific">Rhizoctonia solani 123E</name>
    <dbReference type="NCBI Taxonomy" id="1423351"/>
    <lineage>
        <taxon>Eukaryota</taxon>
        <taxon>Fungi</taxon>
        <taxon>Dikarya</taxon>
        <taxon>Basidiomycota</taxon>
        <taxon>Agaricomycotina</taxon>
        <taxon>Agaricomycetes</taxon>
        <taxon>Cantharellales</taxon>
        <taxon>Ceratobasidiaceae</taxon>
        <taxon>Rhizoctonia</taxon>
    </lineage>
</organism>
<dbReference type="OrthoDB" id="2117591at2759"/>
<dbReference type="InterPro" id="IPR052935">
    <property type="entry name" value="Mg2+_PAP"/>
</dbReference>
<dbReference type="PANTHER" id="PTHR28208:SF3">
    <property type="entry name" value="PHOSPHATIDATE PHOSPHATASE APP1"/>
    <property type="match status" value="1"/>
</dbReference>
<comment type="caution">
    <text evidence="3">The sequence shown here is derived from an EMBL/GenBank/DDBJ whole genome shotgun (WGS) entry which is preliminary data.</text>
</comment>
<reference evidence="3 4" key="1">
    <citation type="submission" date="2013-12" db="EMBL/GenBank/DDBJ databases">
        <authorList>
            <person name="Cubeta M."/>
            <person name="Pakala S."/>
            <person name="Fedorova N."/>
            <person name="Thomas E."/>
            <person name="Dean R."/>
            <person name="Jabaji S."/>
            <person name="Neate S."/>
            <person name="Toda T."/>
            <person name="Tavantzis S."/>
            <person name="Vilgalys R."/>
            <person name="Bharathan N."/>
            <person name="Pakala S."/>
            <person name="Losada L.S."/>
            <person name="Zafar N."/>
            <person name="Nierman W."/>
        </authorList>
    </citation>
    <scope>NUCLEOTIDE SEQUENCE [LARGE SCALE GENOMIC DNA]</scope>
    <source>
        <strain evidence="3 4">123E</strain>
    </source>
</reference>
<gene>
    <name evidence="3" type="ORF">V565_062390</name>
</gene>
<feature type="compositionally biased region" description="Polar residues" evidence="1">
    <location>
        <begin position="735"/>
        <end position="744"/>
    </location>
</feature>
<dbReference type="GO" id="GO:0008195">
    <property type="term" value="F:phosphatidate phosphatase activity"/>
    <property type="evidence" value="ECO:0007669"/>
    <property type="project" value="InterPro"/>
</dbReference>
<dbReference type="Pfam" id="PF09949">
    <property type="entry name" value="APP1_cat"/>
    <property type="match status" value="1"/>
</dbReference>
<feature type="region of interest" description="Disordered" evidence="1">
    <location>
        <begin position="633"/>
        <end position="770"/>
    </location>
</feature>
<feature type="compositionally biased region" description="Polar residues" evidence="1">
    <location>
        <begin position="245"/>
        <end position="255"/>
    </location>
</feature>
<name>A0A074RWB8_9AGAM</name>
<feature type="region of interest" description="Disordered" evidence="1">
    <location>
        <begin position="240"/>
        <end position="332"/>
    </location>
</feature>
<evidence type="ECO:0000313" key="3">
    <source>
        <dbReference type="EMBL" id="KEP51396.1"/>
    </source>
</evidence>
<feature type="region of interest" description="Disordered" evidence="1">
    <location>
        <begin position="184"/>
        <end position="216"/>
    </location>
</feature>
<feature type="domain" description="Phosphatidate phosphatase APP1 catalytic" evidence="2">
    <location>
        <begin position="482"/>
        <end position="633"/>
    </location>
</feature>
<dbReference type="GO" id="GO:0030479">
    <property type="term" value="C:actin cortical patch"/>
    <property type="evidence" value="ECO:0007669"/>
    <property type="project" value="TreeGrafter"/>
</dbReference>
<sequence length="852" mass="92836">MPSSHDQPSAFAPYIAQPTRTTHDVFKMRSFYSRSDSTRGDSSSGPMAGGWRGAALARFAKVKDYVASSEVSKSAYAAVSNRVIAYRTGLDPVTGEKRQTWEEWAREKRQRRKEEQRGIEKLALFPGWAARRYPNGGPLINLKHDSVQPFTVDIFVSGFASSLRTPDQATRSQKAFMRLARGFSALPRLPPPPEDILDGTGTESPLAQSPNPSTEDLTEELKRMGIILPPRPDEITKETEARALQSHTKPQVQTTHDSRIVDYGSNGSGHSTPTTATSSSTLGLYPQPPSIPSRSPTQASSHGTSSIRNFRSNTSESVTSMLSTRSNTDVGSIHPEMDVGILRQLHANLDARLQPFWSSKLDNRLVRIKLYAQPLDHHSPGLNQTKDAVPLVATTVTTTPQGYFAHKFSLSFEDLCTHDQTLGLAFGDHKADYTFYAHAELLPVVYPFDSSGASVEANRAIEVQDSPVRAETELQLTTARVRLISDVDDTVKISEVMMGVRAIFHNVFVRHLDELVVPGMPQLYAMLESRGVKFHYVSNGPFELLPVLLDFIGIAGLPKGSVKLKSYGGRNLFQGLWGESAADRKRGNVVDVLDSFPESKFILVGDSGEQDLELYSALAEERPHQILAIFVRDVTPPTPPPTAPSSPVLGPADGKEVKKKGSTSSLRSIRSLGGGKSAKEQPGKIQIPPLPKTPATIGQDSRSGTPKRFGSRSATDPPRPATSPTTPYQVYARTRGSSGSYFDSPTTPTRRPIPPTPPPDTRHPPTNQGIELDPASALVSAAATAGTGHSADVAVDTTRAGILAKKEALRLRTQAARVRVPERIILRVFKEPSECEDDANRVVDWLGRGDKS</sequence>
<protein>
    <submittedName>
        <fullName evidence="3">DUF2183 family protein</fullName>
    </submittedName>
</protein>
<dbReference type="STRING" id="1423351.A0A074RWB8"/>
<dbReference type="SUPFAM" id="SSF56784">
    <property type="entry name" value="HAD-like"/>
    <property type="match status" value="1"/>
</dbReference>
<dbReference type="HOGENOM" id="CLU_017236_0_0_1"/>
<dbReference type="EMBL" id="AZST01000172">
    <property type="protein sequence ID" value="KEP51396.1"/>
    <property type="molecule type" value="Genomic_DNA"/>
</dbReference>
<feature type="compositionally biased region" description="Low complexity" evidence="1">
    <location>
        <begin position="662"/>
        <end position="671"/>
    </location>
</feature>